<protein>
    <submittedName>
        <fullName evidence="1">Uncharacterized protein</fullName>
    </submittedName>
</protein>
<proteinExistence type="predicted"/>
<gene>
    <name evidence="1" type="ORF">LCGC14_1338840</name>
</gene>
<dbReference type="AlphaFoldDB" id="A0A0F9KE40"/>
<evidence type="ECO:0000313" key="1">
    <source>
        <dbReference type="EMBL" id="KKM80534.1"/>
    </source>
</evidence>
<accession>A0A0F9KE40</accession>
<reference evidence="1" key="1">
    <citation type="journal article" date="2015" name="Nature">
        <title>Complex archaea that bridge the gap between prokaryotes and eukaryotes.</title>
        <authorList>
            <person name="Spang A."/>
            <person name="Saw J.H."/>
            <person name="Jorgensen S.L."/>
            <person name="Zaremba-Niedzwiedzka K."/>
            <person name="Martijn J."/>
            <person name="Lind A.E."/>
            <person name="van Eijk R."/>
            <person name="Schleper C."/>
            <person name="Guy L."/>
            <person name="Ettema T.J."/>
        </authorList>
    </citation>
    <scope>NUCLEOTIDE SEQUENCE</scope>
</reference>
<sequence>MARTRATKAFDMHNMVPGPAASAVVQVIYKTEEGILICYGLSAISVLQGEAANTYAPGCIFIRSLAAGTSVAYINVGASDAVANFEVIASS</sequence>
<comment type="caution">
    <text evidence="1">The sequence shown here is derived from an EMBL/GenBank/DDBJ whole genome shotgun (WGS) entry which is preliminary data.</text>
</comment>
<dbReference type="EMBL" id="LAZR01008164">
    <property type="protein sequence ID" value="KKM80534.1"/>
    <property type="molecule type" value="Genomic_DNA"/>
</dbReference>
<name>A0A0F9KE40_9ZZZZ</name>
<organism evidence="1">
    <name type="scientific">marine sediment metagenome</name>
    <dbReference type="NCBI Taxonomy" id="412755"/>
    <lineage>
        <taxon>unclassified sequences</taxon>
        <taxon>metagenomes</taxon>
        <taxon>ecological metagenomes</taxon>
    </lineage>
</organism>